<dbReference type="PANTHER" id="PTHR30146">
    <property type="entry name" value="LACI-RELATED TRANSCRIPTIONAL REPRESSOR"/>
    <property type="match status" value="1"/>
</dbReference>
<dbReference type="InterPro" id="IPR010982">
    <property type="entry name" value="Lambda_DNA-bd_dom_sf"/>
</dbReference>
<dbReference type="STRING" id="1385520.N802_03655"/>
<dbReference type="PROSITE" id="PS50932">
    <property type="entry name" value="HTH_LACI_2"/>
    <property type="match status" value="1"/>
</dbReference>
<dbReference type="GO" id="GO:0003700">
    <property type="term" value="F:DNA-binding transcription factor activity"/>
    <property type="evidence" value="ECO:0007669"/>
    <property type="project" value="TreeGrafter"/>
</dbReference>
<dbReference type="GO" id="GO:0000976">
    <property type="term" value="F:transcription cis-regulatory region binding"/>
    <property type="evidence" value="ECO:0007669"/>
    <property type="project" value="TreeGrafter"/>
</dbReference>
<dbReference type="Pfam" id="PF13377">
    <property type="entry name" value="Peripla_BP_3"/>
    <property type="match status" value="1"/>
</dbReference>
<keyword evidence="1" id="KW-0805">Transcription regulation</keyword>
<reference evidence="5 6" key="1">
    <citation type="submission" date="2013-08" db="EMBL/GenBank/DDBJ databases">
        <title>The genome sequence of Knoellia sinensis.</title>
        <authorList>
            <person name="Zhu W."/>
            <person name="Wang G."/>
        </authorList>
    </citation>
    <scope>NUCLEOTIDE SEQUENCE [LARGE SCALE GENOMIC DNA]</scope>
    <source>
        <strain evidence="5 6">KCTC 19936</strain>
    </source>
</reference>
<name>A0A0A0J5Y5_9MICO</name>
<evidence type="ECO:0000256" key="2">
    <source>
        <dbReference type="ARBA" id="ARBA00023125"/>
    </source>
</evidence>
<organism evidence="5 6">
    <name type="scientific">Knoellia sinensis KCTC 19936</name>
    <dbReference type="NCBI Taxonomy" id="1385520"/>
    <lineage>
        <taxon>Bacteria</taxon>
        <taxon>Bacillati</taxon>
        <taxon>Actinomycetota</taxon>
        <taxon>Actinomycetes</taxon>
        <taxon>Micrococcales</taxon>
        <taxon>Intrasporangiaceae</taxon>
        <taxon>Knoellia</taxon>
    </lineage>
</organism>
<evidence type="ECO:0000256" key="3">
    <source>
        <dbReference type="ARBA" id="ARBA00023163"/>
    </source>
</evidence>
<dbReference type="AlphaFoldDB" id="A0A0A0J5Y5"/>
<evidence type="ECO:0000313" key="6">
    <source>
        <dbReference type="Proteomes" id="UP000030002"/>
    </source>
</evidence>
<dbReference type="Gene3D" id="1.10.260.40">
    <property type="entry name" value="lambda repressor-like DNA-binding domains"/>
    <property type="match status" value="1"/>
</dbReference>
<dbReference type="InterPro" id="IPR046335">
    <property type="entry name" value="LacI/GalR-like_sensor"/>
</dbReference>
<proteinExistence type="predicted"/>
<dbReference type="InterPro" id="IPR000843">
    <property type="entry name" value="HTH_LacI"/>
</dbReference>
<dbReference type="CDD" id="cd06267">
    <property type="entry name" value="PBP1_LacI_sugar_binding-like"/>
    <property type="match status" value="1"/>
</dbReference>
<keyword evidence="6" id="KW-1185">Reference proteome</keyword>
<protein>
    <submittedName>
        <fullName evidence="5">LacI family transcription regulator</fullName>
    </submittedName>
</protein>
<feature type="domain" description="HTH lacI-type" evidence="4">
    <location>
        <begin position="1"/>
        <end position="34"/>
    </location>
</feature>
<dbReference type="Gene3D" id="3.40.50.2300">
    <property type="match status" value="2"/>
</dbReference>
<accession>A0A0A0J5Y5</accession>
<keyword evidence="3" id="KW-0804">Transcription</keyword>
<evidence type="ECO:0000256" key="1">
    <source>
        <dbReference type="ARBA" id="ARBA00023015"/>
    </source>
</evidence>
<evidence type="ECO:0000259" key="4">
    <source>
        <dbReference type="PROSITE" id="PS50932"/>
    </source>
</evidence>
<dbReference type="eggNOG" id="COG1609">
    <property type="taxonomic scope" value="Bacteria"/>
</dbReference>
<dbReference type="PANTHER" id="PTHR30146:SF109">
    <property type="entry name" value="HTH-TYPE TRANSCRIPTIONAL REGULATOR GALS"/>
    <property type="match status" value="1"/>
</dbReference>
<dbReference type="InterPro" id="IPR028082">
    <property type="entry name" value="Peripla_BP_I"/>
</dbReference>
<comment type="caution">
    <text evidence="5">The sequence shown here is derived from an EMBL/GenBank/DDBJ whole genome shotgun (WGS) entry which is preliminary data.</text>
</comment>
<keyword evidence="2" id="KW-0238">DNA-binding</keyword>
<dbReference type="Proteomes" id="UP000030002">
    <property type="component" value="Unassembled WGS sequence"/>
</dbReference>
<sequence>MAPSTVSRAFSRPGRVNAETAQRIREVATELGYRSRTRTTGLPPTGTRILGLVVQDITNPFYAEIIRGAESAAAEAGFTLLLSDAEESQRLEREAIERAMPAVQGLILTSTRMPEAAIRVLSKQRPIVVLNRAVPDVHCIVTDTSRGVRRAAEHLRELGHESVTYVAGPSESWADGIRWSELVAAAAELGLRARRVGPFAPTLEGGAYAAQELAADGDTAALCYNDLVAVGVIRGLQRLGRSVPEDVSVIGFDNTLIADLSWPSLTTVSAPLRLMGSAAVQTLLTPREDWSPAGQPTVLPTRLVQRASTGLRRRP</sequence>
<dbReference type="SMART" id="SM00354">
    <property type="entry name" value="HTH_LACI"/>
    <property type="match status" value="1"/>
</dbReference>
<gene>
    <name evidence="5" type="ORF">N802_03655</name>
</gene>
<dbReference type="CDD" id="cd01392">
    <property type="entry name" value="HTH_LacI"/>
    <property type="match status" value="1"/>
</dbReference>
<dbReference type="SUPFAM" id="SSF47413">
    <property type="entry name" value="lambda repressor-like DNA-binding domains"/>
    <property type="match status" value="1"/>
</dbReference>
<dbReference type="SUPFAM" id="SSF53822">
    <property type="entry name" value="Periplasmic binding protein-like I"/>
    <property type="match status" value="1"/>
</dbReference>
<dbReference type="EMBL" id="AVPJ01000011">
    <property type="protein sequence ID" value="KGN31472.1"/>
    <property type="molecule type" value="Genomic_DNA"/>
</dbReference>
<evidence type="ECO:0000313" key="5">
    <source>
        <dbReference type="EMBL" id="KGN31472.1"/>
    </source>
</evidence>